<dbReference type="EMBL" id="AP015041">
    <property type="protein sequence ID" value="BAT94751.1"/>
    <property type="molecule type" value="Genomic_DNA"/>
</dbReference>
<protein>
    <submittedName>
        <fullName evidence="1">Uncharacterized protein</fullName>
    </submittedName>
</protein>
<organism evidence="1 2">
    <name type="scientific">Vigna angularis var. angularis</name>
    <dbReference type="NCBI Taxonomy" id="157739"/>
    <lineage>
        <taxon>Eukaryota</taxon>
        <taxon>Viridiplantae</taxon>
        <taxon>Streptophyta</taxon>
        <taxon>Embryophyta</taxon>
        <taxon>Tracheophyta</taxon>
        <taxon>Spermatophyta</taxon>
        <taxon>Magnoliopsida</taxon>
        <taxon>eudicotyledons</taxon>
        <taxon>Gunneridae</taxon>
        <taxon>Pentapetalae</taxon>
        <taxon>rosids</taxon>
        <taxon>fabids</taxon>
        <taxon>Fabales</taxon>
        <taxon>Fabaceae</taxon>
        <taxon>Papilionoideae</taxon>
        <taxon>50 kb inversion clade</taxon>
        <taxon>NPAAA clade</taxon>
        <taxon>indigoferoid/millettioid clade</taxon>
        <taxon>Phaseoleae</taxon>
        <taxon>Vigna</taxon>
    </lineage>
</organism>
<reference evidence="1 2" key="1">
    <citation type="journal article" date="2015" name="Sci. Rep.">
        <title>The power of single molecule real-time sequencing technology in the de novo assembly of a eukaryotic genome.</title>
        <authorList>
            <person name="Sakai H."/>
            <person name="Naito K."/>
            <person name="Ogiso-Tanaka E."/>
            <person name="Takahashi Y."/>
            <person name="Iseki K."/>
            <person name="Muto C."/>
            <person name="Satou K."/>
            <person name="Teruya K."/>
            <person name="Shiroma A."/>
            <person name="Shimoji M."/>
            <person name="Hirano T."/>
            <person name="Itoh T."/>
            <person name="Kaga A."/>
            <person name="Tomooka N."/>
        </authorList>
    </citation>
    <scope>NUCLEOTIDE SEQUENCE [LARGE SCALE GENOMIC DNA]</scope>
    <source>
        <strain evidence="2">cv. Shumari</strain>
    </source>
</reference>
<dbReference type="AlphaFoldDB" id="A0A0S3SPK3"/>
<feature type="non-terminal residue" evidence="1">
    <location>
        <position position="1"/>
    </location>
</feature>
<keyword evidence="2" id="KW-1185">Reference proteome</keyword>
<evidence type="ECO:0000313" key="2">
    <source>
        <dbReference type="Proteomes" id="UP000291084"/>
    </source>
</evidence>
<accession>A0A0S3SPK3</accession>
<name>A0A0S3SPK3_PHAAN</name>
<gene>
    <name evidence="1" type="primary">Vigan.08G138100</name>
    <name evidence="1" type="ORF">VIGAN_08138100</name>
</gene>
<evidence type="ECO:0000313" key="1">
    <source>
        <dbReference type="EMBL" id="BAT94751.1"/>
    </source>
</evidence>
<proteinExistence type="predicted"/>
<sequence length="81" mass="9342">SFHHLKLCLSRTKQIIPLISISPFTCIKLDACHAMFISTFSVKHSRGFLSCFPLYYYCHHLRSPAHHRLTQTVTHSSPNCK</sequence>
<dbReference type="Proteomes" id="UP000291084">
    <property type="component" value="Chromosome 8"/>
</dbReference>